<dbReference type="GO" id="GO:0031123">
    <property type="term" value="P:RNA 3'-end processing"/>
    <property type="evidence" value="ECO:0007669"/>
    <property type="project" value="TreeGrafter"/>
</dbReference>
<feature type="compositionally biased region" description="Basic and acidic residues" evidence="1">
    <location>
        <begin position="215"/>
        <end position="228"/>
    </location>
</feature>
<keyword evidence="4" id="KW-1185">Reference proteome</keyword>
<dbReference type="GO" id="GO:0016779">
    <property type="term" value="F:nucleotidyltransferase activity"/>
    <property type="evidence" value="ECO:0007669"/>
    <property type="project" value="TreeGrafter"/>
</dbReference>
<dbReference type="KEGG" id="aaf:AURANDRAFT_62728"/>
<dbReference type="Gene3D" id="3.30.460.10">
    <property type="entry name" value="Beta Polymerase, domain 2"/>
    <property type="match status" value="2"/>
</dbReference>
<feature type="region of interest" description="Disordered" evidence="1">
    <location>
        <begin position="205"/>
        <end position="228"/>
    </location>
</feature>
<name>F0Y2U3_AURAN</name>
<evidence type="ECO:0000256" key="1">
    <source>
        <dbReference type="SAM" id="MobiDB-lite"/>
    </source>
</evidence>
<dbReference type="InParanoid" id="F0Y2U3"/>
<dbReference type="PANTHER" id="PTHR12271">
    <property type="entry name" value="POLY A POLYMERASE CID PAP -RELATED"/>
    <property type="match status" value="1"/>
</dbReference>
<dbReference type="Proteomes" id="UP000002729">
    <property type="component" value="Unassembled WGS sequence"/>
</dbReference>
<dbReference type="EMBL" id="GL833124">
    <property type="protein sequence ID" value="EGB10362.1"/>
    <property type="molecule type" value="Genomic_DNA"/>
</dbReference>
<reference evidence="3 4" key="1">
    <citation type="journal article" date="2011" name="Proc. Natl. Acad. Sci. U.S.A.">
        <title>Niche of harmful alga Aureococcus anophagefferens revealed through ecogenomics.</title>
        <authorList>
            <person name="Gobler C.J."/>
            <person name="Berry D.L."/>
            <person name="Dyhrman S.T."/>
            <person name="Wilhelm S.W."/>
            <person name="Salamov A."/>
            <person name="Lobanov A.V."/>
            <person name="Zhang Y."/>
            <person name="Collier J.L."/>
            <person name="Wurch L.L."/>
            <person name="Kustka A.B."/>
            <person name="Dill B.D."/>
            <person name="Shah M."/>
            <person name="VerBerkmoes N.C."/>
            <person name="Kuo A."/>
            <person name="Terry A."/>
            <person name="Pangilinan J."/>
            <person name="Lindquist E.A."/>
            <person name="Lucas S."/>
            <person name="Paulsen I.T."/>
            <person name="Hattenrath-Lehmann T.K."/>
            <person name="Talmage S.C."/>
            <person name="Walker E.A."/>
            <person name="Koch F."/>
            <person name="Burson A.M."/>
            <person name="Marcoval M.A."/>
            <person name="Tang Y.Z."/>
            <person name="Lecleir G.R."/>
            <person name="Coyne K.J."/>
            <person name="Berg G.M."/>
            <person name="Bertrand E.M."/>
            <person name="Saito M.A."/>
            <person name="Gladyshev V.N."/>
            <person name="Grigoriev I.V."/>
        </authorList>
    </citation>
    <scope>NUCLEOTIDE SEQUENCE [LARGE SCALE GENOMIC DNA]</scope>
    <source>
        <strain evidence="4">CCMP 1984</strain>
    </source>
</reference>
<dbReference type="AlphaFoldDB" id="F0Y2U3"/>
<dbReference type="GeneID" id="20224029"/>
<dbReference type="Gene3D" id="1.10.1410.10">
    <property type="match status" value="1"/>
</dbReference>
<evidence type="ECO:0000313" key="3">
    <source>
        <dbReference type="EMBL" id="EGB10362.1"/>
    </source>
</evidence>
<feature type="domain" description="Poly(A) RNA polymerase mitochondrial-like central palm" evidence="2">
    <location>
        <begin position="262"/>
        <end position="322"/>
    </location>
</feature>
<evidence type="ECO:0000313" key="4">
    <source>
        <dbReference type="Proteomes" id="UP000002729"/>
    </source>
</evidence>
<evidence type="ECO:0000259" key="2">
    <source>
        <dbReference type="Pfam" id="PF22600"/>
    </source>
</evidence>
<protein>
    <submittedName>
        <fullName evidence="3">Expressed protein</fullName>
    </submittedName>
</protein>
<dbReference type="eggNOG" id="KOG2277">
    <property type="taxonomic scope" value="Eukaryota"/>
</dbReference>
<proteinExistence type="predicted"/>
<dbReference type="Pfam" id="PF22600">
    <property type="entry name" value="MTPAP-like_central"/>
    <property type="match status" value="1"/>
</dbReference>
<gene>
    <name evidence="3" type="ORF">AURANDRAFT_62728</name>
</gene>
<dbReference type="OrthoDB" id="407432at2759"/>
<accession>F0Y2U3</accession>
<dbReference type="SUPFAM" id="SSF81301">
    <property type="entry name" value="Nucleotidyltransferase"/>
    <property type="match status" value="1"/>
</dbReference>
<dbReference type="RefSeq" id="XP_009035166.1">
    <property type="nucleotide sequence ID" value="XM_009036918.1"/>
</dbReference>
<dbReference type="InterPro" id="IPR054708">
    <property type="entry name" value="MTPAP-like_central"/>
</dbReference>
<dbReference type="PANTHER" id="PTHR12271:SF40">
    <property type="entry name" value="POLY(A) RNA POLYMERASE GLD2"/>
    <property type="match status" value="1"/>
</dbReference>
<organism evidence="4">
    <name type="scientific">Aureococcus anophagefferens</name>
    <name type="common">Harmful bloom alga</name>
    <dbReference type="NCBI Taxonomy" id="44056"/>
    <lineage>
        <taxon>Eukaryota</taxon>
        <taxon>Sar</taxon>
        <taxon>Stramenopiles</taxon>
        <taxon>Ochrophyta</taxon>
        <taxon>Pelagophyceae</taxon>
        <taxon>Pelagomonadales</taxon>
        <taxon>Pelagomonadaceae</taxon>
        <taxon>Aureococcus</taxon>
    </lineage>
</organism>
<dbReference type="InterPro" id="IPR043519">
    <property type="entry name" value="NT_sf"/>
</dbReference>
<dbReference type="SUPFAM" id="SSF81631">
    <property type="entry name" value="PAP/OAS1 substrate-binding domain"/>
    <property type="match status" value="1"/>
</dbReference>
<sequence length="431" mass="46338">MADFEDQTRSLERELDGLFASVSVSLAPSVVEALADEQIDREALLALRPDDLVELNLDGETERRVLEAQRLLSREASLEALLDAFVAEADAAQAELAGRDEAIRAAVERCVRRERAFGPEATVELFGSALNGLRVGWSADVDLCVRSPAHARDADAARRAADEAAALEAASGAVAIARRARDCASKLRTARDAAARAAARRRDAEAAGDAKAAARHAERAAHHADRVPDLEADDAAARAAATPAVDAAVRARERADRLADKCKKVVYPLSKALRAAGGFADLEVVRHARVPLVKASFRGVAVDVVPGNDLAVVNSRLLRAYCGQRDCRRLCLLAKRWAGARGLNRAPDGFLSSYAHTLTVLHFCLVEGVLARADIDRRFGTSRPNFEILSLGRIRVDSADFWTDRLRSPSSRSTADESGAVRSITLTLKSG</sequence>